<feature type="domain" description="Cathepsin propeptide inhibitor" evidence="2">
    <location>
        <begin position="89"/>
        <end position="152"/>
    </location>
</feature>
<dbReference type="Pfam" id="PF08246">
    <property type="entry name" value="Inhibitor_I29"/>
    <property type="match status" value="1"/>
</dbReference>
<keyword evidence="3" id="KW-1185">Reference proteome</keyword>
<feature type="transmembrane region" description="Helical" evidence="1">
    <location>
        <begin position="31"/>
        <end position="53"/>
    </location>
</feature>
<dbReference type="InterPro" id="IPR038765">
    <property type="entry name" value="Papain-like_cys_pep_sf"/>
</dbReference>
<reference evidence="4" key="1">
    <citation type="submission" date="2022-11" db="UniProtKB">
        <authorList>
            <consortium name="WormBaseParasite"/>
        </authorList>
    </citation>
    <scope>IDENTIFICATION</scope>
</reference>
<protein>
    <submittedName>
        <fullName evidence="4">Cathepsin propeptide inhibitor domain-containing protein</fullName>
    </submittedName>
</protein>
<accession>A0A914I8F0</accession>
<dbReference type="WBParaSite" id="Gr19_v10_g7688.t1">
    <property type="protein sequence ID" value="Gr19_v10_g7688.t1"/>
    <property type="gene ID" value="Gr19_v10_g7688"/>
</dbReference>
<dbReference type="SMART" id="SM00848">
    <property type="entry name" value="Inhibitor_I29"/>
    <property type="match status" value="1"/>
</dbReference>
<keyword evidence="1" id="KW-1133">Transmembrane helix</keyword>
<sequence>MRLYKLVGVERSRKNVWRAVSVEANPLNSSLLAKCLLLVVLLLLLLAVSLLFVRRFYLLGEGGNFSEPIDGTHSAAGDIVGNGTLLAKFVNFQKRFSRNYSSVEEKLKRFSIFVTNFRQLDSRGGGGPGGEGTEGGKVFGVTAFFDWSDEELKEVGESKK</sequence>
<proteinExistence type="predicted"/>
<keyword evidence="1" id="KW-0812">Transmembrane</keyword>
<dbReference type="SUPFAM" id="SSF54001">
    <property type="entry name" value="Cysteine proteinases"/>
    <property type="match status" value="1"/>
</dbReference>
<evidence type="ECO:0000259" key="2">
    <source>
        <dbReference type="SMART" id="SM00848"/>
    </source>
</evidence>
<dbReference type="AlphaFoldDB" id="A0A914I8F0"/>
<evidence type="ECO:0000313" key="4">
    <source>
        <dbReference type="WBParaSite" id="Gr19_v10_g7688.t1"/>
    </source>
</evidence>
<name>A0A914I8F0_GLORO</name>
<organism evidence="3 4">
    <name type="scientific">Globodera rostochiensis</name>
    <name type="common">Golden nematode worm</name>
    <name type="synonym">Heterodera rostochiensis</name>
    <dbReference type="NCBI Taxonomy" id="31243"/>
    <lineage>
        <taxon>Eukaryota</taxon>
        <taxon>Metazoa</taxon>
        <taxon>Ecdysozoa</taxon>
        <taxon>Nematoda</taxon>
        <taxon>Chromadorea</taxon>
        <taxon>Rhabditida</taxon>
        <taxon>Tylenchina</taxon>
        <taxon>Tylenchomorpha</taxon>
        <taxon>Tylenchoidea</taxon>
        <taxon>Heteroderidae</taxon>
        <taxon>Heteroderinae</taxon>
        <taxon>Globodera</taxon>
    </lineage>
</organism>
<evidence type="ECO:0000313" key="3">
    <source>
        <dbReference type="Proteomes" id="UP000887572"/>
    </source>
</evidence>
<dbReference type="Gene3D" id="1.10.287.2250">
    <property type="match status" value="1"/>
</dbReference>
<dbReference type="InterPro" id="IPR013201">
    <property type="entry name" value="Prot_inhib_I29"/>
</dbReference>
<evidence type="ECO:0000256" key="1">
    <source>
        <dbReference type="SAM" id="Phobius"/>
    </source>
</evidence>
<keyword evidence="1" id="KW-0472">Membrane</keyword>
<dbReference type="Proteomes" id="UP000887572">
    <property type="component" value="Unplaced"/>
</dbReference>